<protein>
    <submittedName>
        <fullName evidence="1">Uncharacterized protein</fullName>
    </submittedName>
</protein>
<evidence type="ECO:0000313" key="1">
    <source>
        <dbReference type="EMBL" id="TKR57643.1"/>
    </source>
</evidence>
<organism evidence="1 2">
    <name type="scientific">Steinernema carpocapsae</name>
    <name type="common">Entomopathogenic nematode</name>
    <dbReference type="NCBI Taxonomy" id="34508"/>
    <lineage>
        <taxon>Eukaryota</taxon>
        <taxon>Metazoa</taxon>
        <taxon>Ecdysozoa</taxon>
        <taxon>Nematoda</taxon>
        <taxon>Chromadorea</taxon>
        <taxon>Rhabditida</taxon>
        <taxon>Tylenchina</taxon>
        <taxon>Panagrolaimomorpha</taxon>
        <taxon>Strongyloidoidea</taxon>
        <taxon>Steinernematidae</taxon>
        <taxon>Steinernema</taxon>
    </lineage>
</organism>
<proteinExistence type="predicted"/>
<reference evidence="1 2" key="2">
    <citation type="journal article" date="2019" name="G3 (Bethesda)">
        <title>Hybrid Assembly of the Genome of the Entomopathogenic Nematode Steinernema carpocapsae Identifies the X-Chromosome.</title>
        <authorList>
            <person name="Serra L."/>
            <person name="Macchietto M."/>
            <person name="Macias-Munoz A."/>
            <person name="McGill C.J."/>
            <person name="Rodriguez I.M."/>
            <person name="Rodriguez B."/>
            <person name="Murad R."/>
            <person name="Mortazavi A."/>
        </authorList>
    </citation>
    <scope>NUCLEOTIDE SEQUENCE [LARGE SCALE GENOMIC DNA]</scope>
    <source>
        <strain evidence="1 2">ALL</strain>
    </source>
</reference>
<sequence>MLWHIEVLNYISYRTTVFPDRIKAPPLLLTKTLRHAIRFCSSEKQFSHKIRATLIIGRETFDLFSDE</sequence>
<comment type="caution">
    <text evidence="1">The sequence shown here is derived from an EMBL/GenBank/DDBJ whole genome shotgun (WGS) entry which is preliminary data.</text>
</comment>
<name>A0A4U5LP20_STECR</name>
<accession>A0A4U5LP20</accession>
<dbReference type="Proteomes" id="UP000298663">
    <property type="component" value="Unassembled WGS sequence"/>
</dbReference>
<reference evidence="1 2" key="1">
    <citation type="journal article" date="2015" name="Genome Biol.">
        <title>Comparative genomics of Steinernema reveals deeply conserved gene regulatory networks.</title>
        <authorList>
            <person name="Dillman A.R."/>
            <person name="Macchietto M."/>
            <person name="Porter C.F."/>
            <person name="Rogers A."/>
            <person name="Williams B."/>
            <person name="Antoshechkin I."/>
            <person name="Lee M.M."/>
            <person name="Goodwin Z."/>
            <person name="Lu X."/>
            <person name="Lewis E.E."/>
            <person name="Goodrich-Blair H."/>
            <person name="Stock S.P."/>
            <person name="Adams B.J."/>
            <person name="Sternberg P.W."/>
            <person name="Mortazavi A."/>
        </authorList>
    </citation>
    <scope>NUCLEOTIDE SEQUENCE [LARGE SCALE GENOMIC DNA]</scope>
    <source>
        <strain evidence="1 2">ALL</strain>
    </source>
</reference>
<gene>
    <name evidence="1" type="ORF">L596_030317</name>
</gene>
<keyword evidence="2" id="KW-1185">Reference proteome</keyword>
<evidence type="ECO:0000313" key="2">
    <source>
        <dbReference type="Proteomes" id="UP000298663"/>
    </source>
</evidence>
<dbReference type="EMBL" id="AZBU02000014">
    <property type="protein sequence ID" value="TKR57643.1"/>
    <property type="molecule type" value="Genomic_DNA"/>
</dbReference>
<dbReference type="AlphaFoldDB" id="A0A4U5LP20"/>